<dbReference type="AlphaFoldDB" id="A0A8W8NKD6"/>
<dbReference type="EnsemblMetazoa" id="G7565.1">
    <property type="protein sequence ID" value="G7565.1:cds"/>
    <property type="gene ID" value="G7565"/>
</dbReference>
<dbReference type="Gene3D" id="2.60.120.260">
    <property type="entry name" value="Galactose-binding domain-like"/>
    <property type="match status" value="1"/>
</dbReference>
<feature type="signal peptide" evidence="1">
    <location>
        <begin position="1"/>
        <end position="18"/>
    </location>
</feature>
<proteinExistence type="predicted"/>
<reference evidence="2" key="1">
    <citation type="submission" date="2022-08" db="UniProtKB">
        <authorList>
            <consortium name="EnsemblMetazoa"/>
        </authorList>
    </citation>
    <scope>IDENTIFICATION</scope>
    <source>
        <strain evidence="2">05x7-T-G4-1.051#20</strain>
    </source>
</reference>
<evidence type="ECO:0008006" key="4">
    <source>
        <dbReference type="Google" id="ProtNLM"/>
    </source>
</evidence>
<dbReference type="Proteomes" id="UP000005408">
    <property type="component" value="Unassembled WGS sequence"/>
</dbReference>
<accession>A0A8W8NKD6</accession>
<name>A0A8W8NKD6_MAGGI</name>
<evidence type="ECO:0000313" key="3">
    <source>
        <dbReference type="Proteomes" id="UP000005408"/>
    </source>
</evidence>
<evidence type="ECO:0000256" key="1">
    <source>
        <dbReference type="SAM" id="SignalP"/>
    </source>
</evidence>
<evidence type="ECO:0000313" key="2">
    <source>
        <dbReference type="EnsemblMetazoa" id="G7565.1:cds"/>
    </source>
</evidence>
<feature type="chain" id="PRO_5036474868" description="Salivary secreted peptide" evidence="1">
    <location>
        <begin position="19"/>
        <end position="94"/>
    </location>
</feature>
<organism evidence="2 3">
    <name type="scientific">Magallana gigas</name>
    <name type="common">Pacific oyster</name>
    <name type="synonym">Crassostrea gigas</name>
    <dbReference type="NCBI Taxonomy" id="29159"/>
    <lineage>
        <taxon>Eukaryota</taxon>
        <taxon>Metazoa</taxon>
        <taxon>Spiralia</taxon>
        <taxon>Lophotrochozoa</taxon>
        <taxon>Mollusca</taxon>
        <taxon>Bivalvia</taxon>
        <taxon>Autobranchia</taxon>
        <taxon>Pteriomorphia</taxon>
        <taxon>Ostreida</taxon>
        <taxon>Ostreoidea</taxon>
        <taxon>Ostreidae</taxon>
        <taxon>Magallana</taxon>
    </lineage>
</organism>
<sequence>MNCISCVFYVAGILAVFAYEDISYKKVATQSPPSSADNLEAKNAVDGTIATCMRTGDIGLTAKHKTVWWIVDLGRVYNVYSINIQFKNYDGYGV</sequence>
<dbReference type="SUPFAM" id="SSF49785">
    <property type="entry name" value="Galactose-binding domain-like"/>
    <property type="match status" value="1"/>
</dbReference>
<protein>
    <recommendedName>
        <fullName evidence="4">Salivary secreted peptide</fullName>
    </recommendedName>
</protein>
<keyword evidence="1" id="KW-0732">Signal</keyword>
<dbReference type="Pfam" id="PF22633">
    <property type="entry name" value="F5_F8_type_C_2"/>
    <property type="match status" value="1"/>
</dbReference>
<keyword evidence="3" id="KW-1185">Reference proteome</keyword>
<dbReference type="InterPro" id="IPR008979">
    <property type="entry name" value="Galactose-bd-like_sf"/>
</dbReference>